<dbReference type="AlphaFoldDB" id="A0A482TGI4"/>
<keyword evidence="2" id="KW-1133">Transmembrane helix</keyword>
<feature type="transmembrane region" description="Helical" evidence="2">
    <location>
        <begin position="473"/>
        <end position="495"/>
    </location>
</feature>
<evidence type="ECO:0000256" key="2">
    <source>
        <dbReference type="SAM" id="Phobius"/>
    </source>
</evidence>
<dbReference type="Proteomes" id="UP000293535">
    <property type="component" value="Unassembled WGS sequence"/>
</dbReference>
<feature type="compositionally biased region" description="Polar residues" evidence="1">
    <location>
        <begin position="512"/>
        <end position="521"/>
    </location>
</feature>
<dbReference type="Pfam" id="PF24363">
    <property type="entry name" value="DUF7519"/>
    <property type="match status" value="1"/>
</dbReference>
<feature type="transmembrane region" description="Helical" evidence="2">
    <location>
        <begin position="62"/>
        <end position="83"/>
    </location>
</feature>
<feature type="transmembrane region" description="Helical" evidence="2">
    <location>
        <begin position="371"/>
        <end position="391"/>
    </location>
</feature>
<feature type="transmembrane region" description="Helical" evidence="2">
    <location>
        <begin position="437"/>
        <end position="461"/>
    </location>
</feature>
<feature type="transmembrane region" description="Helical" evidence="2">
    <location>
        <begin position="128"/>
        <end position="153"/>
    </location>
</feature>
<comment type="caution">
    <text evidence="3">The sequence shown here is derived from an EMBL/GenBank/DDBJ whole genome shotgun (WGS) entry which is preliminary data.</text>
</comment>
<keyword evidence="2" id="KW-0472">Membrane</keyword>
<name>A0A482TGI4_HALHI</name>
<keyword evidence="2" id="KW-0812">Transmembrane</keyword>
<organism evidence="3 4">
    <name type="scientific">Haloarcula hispanica</name>
    <dbReference type="NCBI Taxonomy" id="51589"/>
    <lineage>
        <taxon>Archaea</taxon>
        <taxon>Methanobacteriati</taxon>
        <taxon>Methanobacteriota</taxon>
        <taxon>Stenosarchaea group</taxon>
        <taxon>Halobacteria</taxon>
        <taxon>Halobacteriales</taxon>
        <taxon>Haloarculaceae</taxon>
        <taxon>Haloarcula</taxon>
    </lineage>
</organism>
<reference evidence="3 4" key="1">
    <citation type="submission" date="2018-12" db="EMBL/GenBank/DDBJ databases">
        <title>Draft genome sequence of Haloarcula hispinica strain 18.1, an halophilic archaeon isolated from Chott El Jerid of Southern Tunisia.</title>
        <authorList>
            <person name="Najjari A."/>
            <person name="Ben Dhia O."/>
            <person name="Ferjani R."/>
            <person name="Mahjoubi M."/>
            <person name="Sghaier H."/>
            <person name="Elshahed M."/>
            <person name="Ouzari H.I."/>
            <person name="Cherid A."/>
            <person name="Youssef N."/>
        </authorList>
    </citation>
    <scope>NUCLEOTIDE SEQUENCE [LARGE SCALE GENOMIC DNA]</scope>
    <source>
        <strain evidence="3 4">18.1</strain>
    </source>
</reference>
<feature type="transmembrane region" description="Helical" evidence="2">
    <location>
        <begin position="397"/>
        <end position="416"/>
    </location>
</feature>
<sequence length="521" mass="53353">MTELDSRPAASSAALAGTVAVLVSLALAVAVVDPILVLTGFVGGLCIAAGVWALRSDTHDRIAGGSVAVVIGAGVFCGTALLATDYWSLVVALGFPLAATLVVIDASSGLVPPTDATDELTAMLDESFVVLVVGICATIVCAVAAAVRLPWVLVRVVAGFSVQPLVGFVTLQAGVLLALLLLDRVTETLESWIPAPTATTDRTLGRLDLLGTSWWDVDRYVKAAVGLQLLVAFVPTAQGLFDRFLDSLPVLGSALRVVLSGPLHLPLVAGLLALLSILVVERLRQWLLQWLGDNPGRLLARQTGSIVLPVVLLLGALVLTAAGVTRRVAPTYTGGGHYGSATVVLLGVLVSVVVLRGLVTVLSELVGAELLSRRVAGFAAGSGLLFVMTLLGAERGLAPILVLVGSAAALLVWDAGAHASSIGHQLGRDAETTDSEFVHVTGTAAVLTGAILLVMLVRYVLIPVAVPTTSAGLSLSSVVALGLVLLAIAAFTLALNAHNGGPRTSSDRSGTRNEQPATDGD</sequence>
<feature type="transmembrane region" description="Helical" evidence="2">
    <location>
        <begin position="165"/>
        <end position="182"/>
    </location>
</feature>
<protein>
    <submittedName>
        <fullName evidence="3">Uncharacterized protein</fullName>
    </submittedName>
</protein>
<evidence type="ECO:0000313" key="3">
    <source>
        <dbReference type="EMBL" id="RYJ11435.1"/>
    </source>
</evidence>
<proteinExistence type="predicted"/>
<feature type="transmembrane region" description="Helical" evidence="2">
    <location>
        <begin position="337"/>
        <end position="359"/>
    </location>
</feature>
<feature type="transmembrane region" description="Helical" evidence="2">
    <location>
        <begin position="12"/>
        <end position="29"/>
    </location>
</feature>
<accession>A0A482TGI4</accession>
<dbReference type="InterPro" id="IPR055941">
    <property type="entry name" value="DUF7519"/>
</dbReference>
<feature type="transmembrane region" description="Helical" evidence="2">
    <location>
        <begin position="261"/>
        <end position="280"/>
    </location>
</feature>
<dbReference type="EMBL" id="RZIG01000002">
    <property type="protein sequence ID" value="RYJ11435.1"/>
    <property type="molecule type" value="Genomic_DNA"/>
</dbReference>
<evidence type="ECO:0000313" key="4">
    <source>
        <dbReference type="Proteomes" id="UP000293535"/>
    </source>
</evidence>
<feature type="region of interest" description="Disordered" evidence="1">
    <location>
        <begin position="500"/>
        <end position="521"/>
    </location>
</feature>
<gene>
    <name evidence="3" type="ORF">ELS20_16610</name>
</gene>
<feature type="transmembrane region" description="Helical" evidence="2">
    <location>
        <begin position="306"/>
        <end position="325"/>
    </location>
</feature>
<evidence type="ECO:0000256" key="1">
    <source>
        <dbReference type="SAM" id="MobiDB-lite"/>
    </source>
</evidence>
<feature type="transmembrane region" description="Helical" evidence="2">
    <location>
        <begin position="35"/>
        <end position="55"/>
    </location>
</feature>
<dbReference type="RefSeq" id="WP_129756085.1">
    <property type="nucleotide sequence ID" value="NZ_JAFKAA010000002.1"/>
</dbReference>
<feature type="transmembrane region" description="Helical" evidence="2">
    <location>
        <begin position="89"/>
        <end position="107"/>
    </location>
</feature>